<evidence type="ECO:0000313" key="3">
    <source>
        <dbReference type="Proteomes" id="UP000193240"/>
    </source>
</evidence>
<feature type="region of interest" description="Disordered" evidence="1">
    <location>
        <begin position="229"/>
        <end position="254"/>
    </location>
</feature>
<protein>
    <submittedName>
        <fullName evidence="2">Uncharacterized protein</fullName>
    </submittedName>
</protein>
<sequence>MSTPNFFPIALLGSNILNNAYIAWQRQCGKTGNIGFLGLAADYVDFCIDQDTRDFIDRTGAGTHHLASKCGHPLHPSAEDHEYCPVCIVDVYLIFGRRVASAWDRFGGPWQSSANPRFAQQCRLLRRVWICFRLELAQLTSSLEEEVDAESEWEAKHPDYGVDTARLRTTANAVICATTMVKYPVVDDSILCSRDSSGSQTRPTSQRRRKTVHFMSVAIVFEKDSSIEASGGIPNHRKDPLLLPQVHDGPSRPLEKWTRRETDYEPGRYASKSPEGWADTSFMKDQVYSLGQLKVYVFPDPSFDKSWLDTAESEGFASEHRFWPDICSSINAGMSDETISWNMVAQVHCVVVSTRDDIFQHLRLLAMDDDLSNERTPVGATKWTSVSEILMQAPETVLACD</sequence>
<gene>
    <name evidence="2" type="ORF">B5807_00372</name>
</gene>
<dbReference type="InParanoid" id="A0A1Y2MDK1"/>
<proteinExistence type="predicted"/>
<evidence type="ECO:0000313" key="2">
    <source>
        <dbReference type="EMBL" id="OSS54160.1"/>
    </source>
</evidence>
<evidence type="ECO:0000256" key="1">
    <source>
        <dbReference type="SAM" id="MobiDB-lite"/>
    </source>
</evidence>
<name>A0A1Y2MDK1_EPING</name>
<keyword evidence="3" id="KW-1185">Reference proteome</keyword>
<dbReference type="Proteomes" id="UP000193240">
    <property type="component" value="Unassembled WGS sequence"/>
</dbReference>
<accession>A0A1Y2MDK1</accession>
<dbReference type="EMBL" id="KZ107838">
    <property type="protein sequence ID" value="OSS54160.1"/>
    <property type="molecule type" value="Genomic_DNA"/>
</dbReference>
<reference evidence="2 3" key="1">
    <citation type="journal article" date="2017" name="Genome Announc.">
        <title>Genome sequence of the saprophytic ascomycete Epicoccum nigrum ICMP 19927 strain isolated from New Zealand.</title>
        <authorList>
            <person name="Fokin M."/>
            <person name="Fleetwood D."/>
            <person name="Weir B.S."/>
            <person name="Villas-Boas S.G."/>
        </authorList>
    </citation>
    <scope>NUCLEOTIDE SEQUENCE [LARGE SCALE GENOMIC DNA]</scope>
    <source>
        <strain evidence="2 3">ICMP 19927</strain>
    </source>
</reference>
<organism evidence="2 3">
    <name type="scientific">Epicoccum nigrum</name>
    <name type="common">Soil fungus</name>
    <name type="synonym">Epicoccum purpurascens</name>
    <dbReference type="NCBI Taxonomy" id="105696"/>
    <lineage>
        <taxon>Eukaryota</taxon>
        <taxon>Fungi</taxon>
        <taxon>Dikarya</taxon>
        <taxon>Ascomycota</taxon>
        <taxon>Pezizomycotina</taxon>
        <taxon>Dothideomycetes</taxon>
        <taxon>Pleosporomycetidae</taxon>
        <taxon>Pleosporales</taxon>
        <taxon>Pleosporineae</taxon>
        <taxon>Didymellaceae</taxon>
        <taxon>Epicoccum</taxon>
    </lineage>
</organism>
<dbReference type="AlphaFoldDB" id="A0A1Y2MDK1"/>